<accession>A0ABX1CDD0</accession>
<evidence type="ECO:0000313" key="3">
    <source>
        <dbReference type="Proteomes" id="UP000727056"/>
    </source>
</evidence>
<keyword evidence="3" id="KW-1185">Reference proteome</keyword>
<dbReference type="PANTHER" id="PTHR48100:SF51">
    <property type="entry name" value="PHOSPHOGLYCERATE MUTASE"/>
    <property type="match status" value="1"/>
</dbReference>
<dbReference type="Gene3D" id="3.40.50.1240">
    <property type="entry name" value="Phosphoglycerate mutase-like"/>
    <property type="match status" value="1"/>
</dbReference>
<dbReference type="RefSeq" id="WP_168089807.1">
    <property type="nucleotide sequence ID" value="NZ_BHZH01000235.1"/>
</dbReference>
<organism evidence="2 3">
    <name type="scientific">Streptomyces bohaiensis</name>
    <dbReference type="NCBI Taxonomy" id="1431344"/>
    <lineage>
        <taxon>Bacteria</taxon>
        <taxon>Bacillati</taxon>
        <taxon>Actinomycetota</taxon>
        <taxon>Actinomycetes</taxon>
        <taxon>Kitasatosporales</taxon>
        <taxon>Streptomycetaceae</taxon>
        <taxon>Streptomyces</taxon>
    </lineage>
</organism>
<proteinExistence type="predicted"/>
<feature type="compositionally biased region" description="Low complexity" evidence="1">
    <location>
        <begin position="28"/>
        <end position="42"/>
    </location>
</feature>
<dbReference type="PANTHER" id="PTHR48100">
    <property type="entry name" value="BROAD-SPECIFICITY PHOSPHATASE YOR283W-RELATED"/>
    <property type="match status" value="1"/>
</dbReference>
<feature type="compositionally biased region" description="Basic and acidic residues" evidence="1">
    <location>
        <begin position="1"/>
        <end position="11"/>
    </location>
</feature>
<dbReference type="InterPro" id="IPR013078">
    <property type="entry name" value="His_Pase_superF_clade-1"/>
</dbReference>
<dbReference type="SMART" id="SM00855">
    <property type="entry name" value="PGAM"/>
    <property type="match status" value="1"/>
</dbReference>
<protein>
    <submittedName>
        <fullName evidence="2">Histidine phosphatase family protein</fullName>
    </submittedName>
</protein>
<name>A0ABX1CDD0_9ACTN</name>
<dbReference type="EMBL" id="JAAVJC010000242">
    <property type="protein sequence ID" value="NJQ17117.1"/>
    <property type="molecule type" value="Genomic_DNA"/>
</dbReference>
<dbReference type="InterPro" id="IPR050275">
    <property type="entry name" value="PGM_Phosphatase"/>
</dbReference>
<dbReference type="CDD" id="cd07067">
    <property type="entry name" value="HP_PGM_like"/>
    <property type="match status" value="1"/>
</dbReference>
<dbReference type="InterPro" id="IPR029033">
    <property type="entry name" value="His_PPase_superfam"/>
</dbReference>
<dbReference type="SUPFAM" id="SSF53254">
    <property type="entry name" value="Phosphoglycerate mutase-like"/>
    <property type="match status" value="1"/>
</dbReference>
<reference evidence="2 3" key="1">
    <citation type="submission" date="2020-03" db="EMBL/GenBank/DDBJ databases">
        <title>Draft genome of Streptomyces sp. ventii, isolated from the Axial Seamount in the Pacific Ocean, and resequencing of the two type strains Streptomyces lonarensis strain NCL 716 and Streptomyces bohaiensis strain 11A07.</title>
        <authorList>
            <person name="Loughran R.M."/>
            <person name="Pfannmuller K.M."/>
            <person name="Wasson B.J."/>
            <person name="Deadmond M.C."/>
            <person name="Paddock B.E."/>
            <person name="Koyack M.J."/>
            <person name="Gallegos D.A."/>
            <person name="Mitchell E.A."/>
            <person name="Ushijima B."/>
            <person name="Saw J.H."/>
            <person name="Mcphail K.L."/>
            <person name="Videau P."/>
        </authorList>
    </citation>
    <scope>NUCLEOTIDE SEQUENCE [LARGE SCALE GENOMIC DNA]</scope>
    <source>
        <strain evidence="2 3">11A07</strain>
    </source>
</reference>
<feature type="region of interest" description="Disordered" evidence="1">
    <location>
        <begin position="1"/>
        <end position="54"/>
    </location>
</feature>
<dbReference type="Pfam" id="PF00300">
    <property type="entry name" value="His_Phos_1"/>
    <property type="match status" value="1"/>
</dbReference>
<sequence length="269" mass="28500">MTGTADSDRDVTTTPPAQRDGHAGGPAGSDTPAGAAPDPAAGTGAGPGADGSPARTVVHVVRHGEVHNPEGVLYGRMPGYHLSALGREMAEVVGRHLAGRDVVHVVASPLERAQETAEPIAAEHGLSVATDRRLIEAANVFEGKTFGVGDGALSRPGNWKHLYNPFRPSWGEPYLDQVVRMRGALEAARDAARGHEAVCVSHQLPIWLLRSHVERRRLWHDPRKRQCTLASLTSFTFLGDEIVSVGYTEPAIDLVPVHLRAGGARGSGA</sequence>
<comment type="caution">
    <text evidence="2">The sequence shown here is derived from an EMBL/GenBank/DDBJ whole genome shotgun (WGS) entry which is preliminary data.</text>
</comment>
<evidence type="ECO:0000256" key="1">
    <source>
        <dbReference type="SAM" id="MobiDB-lite"/>
    </source>
</evidence>
<evidence type="ECO:0000313" key="2">
    <source>
        <dbReference type="EMBL" id="NJQ17117.1"/>
    </source>
</evidence>
<gene>
    <name evidence="2" type="ORF">HCN52_19790</name>
</gene>
<dbReference type="Proteomes" id="UP000727056">
    <property type="component" value="Unassembled WGS sequence"/>
</dbReference>